<name>A0A2T4CXT7_9GAMM</name>
<evidence type="ECO:0000313" key="2">
    <source>
        <dbReference type="EMBL" id="PTB86332.1"/>
    </source>
</evidence>
<sequence length="188" mass="21499">MTHIVAALGVLRSNLIARRDVKHTGRTARYNKTENMCLLPVISQLCSERGSNGYRRITARLNRLLPKRVNPKRVYSLMKEHHLLWHCYIGRPDERCHAVKIVTLKSNMRWCSDGFEIKCWNKDIVGVAFLDCCDREAMRYVVTTGGITAVIVQDLLVETMEYRFASRDQLPDAITVMTMTTGTNQPAT</sequence>
<reference evidence="2" key="1">
    <citation type="submission" date="2018-03" db="EMBL/GenBank/DDBJ databases">
        <title>Cross-interface Injection: A General Nanoliter Liquid Handling Method Applied to Single Cells Genome Amplification Automated Nanoliter Liquid Handling Applied to Single Cell Multiple Displacement Amplification.</title>
        <authorList>
            <person name="Yun J."/>
            <person name="Xu P."/>
            <person name="Xu J."/>
            <person name="Dai X."/>
            <person name="Wang Y."/>
            <person name="Zheng X."/>
            <person name="Cao C."/>
            <person name="Yi Q."/>
            <person name="Zhu Y."/>
            <person name="Wang L."/>
            <person name="Dong Z."/>
            <person name="Huang Y."/>
            <person name="Huang L."/>
            <person name="Du W."/>
        </authorList>
    </citation>
    <scope>NUCLEOTIDE SEQUENCE [LARGE SCALE GENOMIC DNA]</scope>
    <source>
        <strain evidence="2">Z-D3-2</strain>
    </source>
</reference>
<comment type="caution">
    <text evidence="2">The sequence shown here is derived from an EMBL/GenBank/DDBJ whole genome shotgun (WGS) entry which is preliminary data.</text>
</comment>
<feature type="domain" description="HTH-like" evidence="1">
    <location>
        <begin position="39"/>
        <end position="84"/>
    </location>
</feature>
<protein>
    <submittedName>
        <fullName evidence="2">IS3 family transposase</fullName>
    </submittedName>
</protein>
<dbReference type="Pfam" id="PF13276">
    <property type="entry name" value="HTH_21"/>
    <property type="match status" value="1"/>
</dbReference>
<dbReference type="EMBL" id="PYVN01000022">
    <property type="protein sequence ID" value="PTB86332.1"/>
    <property type="molecule type" value="Genomic_DNA"/>
</dbReference>
<proteinExistence type="predicted"/>
<gene>
    <name evidence="2" type="ORF">C9940_02880</name>
</gene>
<feature type="non-terminal residue" evidence="2">
    <location>
        <position position="188"/>
    </location>
</feature>
<dbReference type="InterPro" id="IPR025948">
    <property type="entry name" value="HTH-like_dom"/>
</dbReference>
<evidence type="ECO:0000259" key="1">
    <source>
        <dbReference type="Pfam" id="PF13276"/>
    </source>
</evidence>
<organism evidence="2">
    <name type="scientific">Pseudidiomarina aestuarii</name>
    <dbReference type="NCBI Taxonomy" id="624146"/>
    <lineage>
        <taxon>Bacteria</taxon>
        <taxon>Pseudomonadati</taxon>
        <taxon>Pseudomonadota</taxon>
        <taxon>Gammaproteobacteria</taxon>
        <taxon>Alteromonadales</taxon>
        <taxon>Idiomarinaceae</taxon>
        <taxon>Pseudidiomarina</taxon>
    </lineage>
</organism>
<accession>A0A2T4CXT7</accession>
<dbReference type="AlphaFoldDB" id="A0A2T4CXT7"/>